<dbReference type="InterPro" id="IPR036457">
    <property type="entry name" value="PPM-type-like_dom_sf"/>
</dbReference>
<dbReference type="PROSITE" id="PS51746">
    <property type="entry name" value="PPM_2"/>
    <property type="match status" value="1"/>
</dbReference>
<name>A0A2R4VZE3_THEAF</name>
<sequence length="480" mass="54054">MDDEAVESLDFEKSFNSFKVVESFENGWNKCEYNGKTFLCYNGERVNVYEKILKIKIFPEILSLFGNNIVCKFYQDKRINLPLAPDLSLLLIKDICEASILLKNQGYMFKNINVNDIVKSENGFKFSKIPTIISFSDFELTNQAYKIEDYTIKLLGSLLYELLSAMSINNGFDVKIISRYDIPGIPQFLSLALPGSRAKFSLNDAYNMLNQICSTIEVRHCKYNIGAASTIGLNVSRSINEDSFGYAQMYFYNHFGKHNVLKACIADGMGGMEAGEIASEAAVDAFLTEKFKLIDDEEHIANQTIELAWRANKAVLEGLNGKNGGCTFSGIFIYDDKLFIAHVGDTRIYLYKDKKLERLTNDHSLVETLILGGIMTREEALNSPDRNKLLRSMGVIIDKQENYIEGLYQKLGKHFVQLVKGDLVLIVSDGVWGELPDDELFSIISSLSNRPDDLVNELISIVLKRGAPDNATAVAIYKEF</sequence>
<dbReference type="SMART" id="SM00332">
    <property type="entry name" value="PP2Cc"/>
    <property type="match status" value="1"/>
</dbReference>
<dbReference type="CDD" id="cd00143">
    <property type="entry name" value="PP2Cc"/>
    <property type="match status" value="1"/>
</dbReference>
<accession>A0A2R4VZE3</accession>
<dbReference type="Gene3D" id="3.60.40.10">
    <property type="entry name" value="PPM-type phosphatase domain"/>
    <property type="match status" value="1"/>
</dbReference>
<dbReference type="InterPro" id="IPR001932">
    <property type="entry name" value="PPM-type_phosphatase-like_dom"/>
</dbReference>
<reference evidence="2 3" key="1">
    <citation type="submission" date="2017-04" db="EMBL/GenBank/DDBJ databases">
        <title>Genomic insights into metabolism of Thermodesulfobium acidiphilum.</title>
        <authorList>
            <person name="Toshchakov S.V."/>
            <person name="Frolov E.N."/>
            <person name="Kublanov I.V."/>
            <person name="Samarov N.I."/>
            <person name="Novikov A."/>
            <person name="Lebedinsky A.V."/>
            <person name="Bonch-Osmolovskaya E.A."/>
            <person name="Chernyh N.A."/>
        </authorList>
    </citation>
    <scope>NUCLEOTIDE SEQUENCE [LARGE SCALE GENOMIC DNA]</scope>
    <source>
        <strain evidence="2 3">3127-1</strain>
    </source>
</reference>
<protein>
    <submittedName>
        <fullName evidence="2">Protein phosphatase</fullName>
    </submittedName>
</protein>
<evidence type="ECO:0000259" key="1">
    <source>
        <dbReference type="PROSITE" id="PS51746"/>
    </source>
</evidence>
<organism evidence="2 3">
    <name type="scientific">Thermodesulfobium acidiphilum</name>
    <dbReference type="NCBI Taxonomy" id="1794699"/>
    <lineage>
        <taxon>Bacteria</taxon>
        <taxon>Pseudomonadati</taxon>
        <taxon>Thermodesulfobiota</taxon>
        <taxon>Thermodesulfobiia</taxon>
        <taxon>Thermodesulfobiales</taxon>
        <taxon>Thermodesulfobiaceae</taxon>
        <taxon>Thermodesulfobium</taxon>
    </lineage>
</organism>
<gene>
    <name evidence="2" type="ORF">TDSAC_0531</name>
</gene>
<dbReference type="KEGG" id="taci:TDSAC_0531"/>
<dbReference type="Proteomes" id="UP000244792">
    <property type="component" value="Chromosome"/>
</dbReference>
<proteinExistence type="predicted"/>
<dbReference type="Pfam" id="PF00481">
    <property type="entry name" value="PP2C"/>
    <property type="match status" value="1"/>
</dbReference>
<dbReference type="RefSeq" id="WP_108308741.1">
    <property type="nucleotide sequence ID" value="NZ_CP020921.1"/>
</dbReference>
<keyword evidence="3" id="KW-1185">Reference proteome</keyword>
<dbReference type="SUPFAM" id="SSF81606">
    <property type="entry name" value="PP2C-like"/>
    <property type="match status" value="1"/>
</dbReference>
<dbReference type="EMBL" id="CP020921">
    <property type="protein sequence ID" value="AWB09905.1"/>
    <property type="molecule type" value="Genomic_DNA"/>
</dbReference>
<dbReference type="AlphaFoldDB" id="A0A2R4VZE3"/>
<feature type="domain" description="PPM-type phosphatase" evidence="1">
    <location>
        <begin position="224"/>
        <end position="478"/>
    </location>
</feature>
<evidence type="ECO:0000313" key="3">
    <source>
        <dbReference type="Proteomes" id="UP000244792"/>
    </source>
</evidence>
<evidence type="ECO:0000313" key="2">
    <source>
        <dbReference type="EMBL" id="AWB09905.1"/>
    </source>
</evidence>
<dbReference type="SMART" id="SM00331">
    <property type="entry name" value="PP2C_SIG"/>
    <property type="match status" value="1"/>
</dbReference>
<dbReference type="OrthoDB" id="9801841at2"/>